<comment type="caution">
    <text evidence="1">The sequence shown here is derived from an EMBL/GenBank/DDBJ whole genome shotgun (WGS) entry which is preliminary data.</text>
</comment>
<evidence type="ECO:0000313" key="2">
    <source>
        <dbReference type="Proteomes" id="UP000294257"/>
    </source>
</evidence>
<evidence type="ECO:0000313" key="1">
    <source>
        <dbReference type="EMBL" id="RZS41055.1"/>
    </source>
</evidence>
<name>A0A4Q7KWI5_9PSEU</name>
<dbReference type="AlphaFoldDB" id="A0A4Q7KWI5"/>
<protein>
    <submittedName>
        <fullName evidence="1">Uncharacterized protein</fullName>
    </submittedName>
</protein>
<dbReference type="RefSeq" id="WP_165401303.1">
    <property type="nucleotide sequence ID" value="NZ_SGWQ01000003.1"/>
</dbReference>
<organism evidence="1 2">
    <name type="scientific">Herbihabitans rhizosphaerae</name>
    <dbReference type="NCBI Taxonomy" id="1872711"/>
    <lineage>
        <taxon>Bacteria</taxon>
        <taxon>Bacillati</taxon>
        <taxon>Actinomycetota</taxon>
        <taxon>Actinomycetes</taxon>
        <taxon>Pseudonocardiales</taxon>
        <taxon>Pseudonocardiaceae</taxon>
        <taxon>Herbihabitans</taxon>
    </lineage>
</organism>
<keyword evidence="2" id="KW-1185">Reference proteome</keyword>
<sequence length="47" mass="5085">MHRIGEMLVSPRSLAEYRGMFRLTDGDLAGRILDCPGGGAGFTAEQM</sequence>
<dbReference type="EMBL" id="SGWQ01000003">
    <property type="protein sequence ID" value="RZS41055.1"/>
    <property type="molecule type" value="Genomic_DNA"/>
</dbReference>
<reference evidence="1 2" key="1">
    <citation type="submission" date="2019-02" db="EMBL/GenBank/DDBJ databases">
        <title>Genomic Encyclopedia of Type Strains, Phase IV (KMG-IV): sequencing the most valuable type-strain genomes for metagenomic binning, comparative biology and taxonomic classification.</title>
        <authorList>
            <person name="Goeker M."/>
        </authorList>
    </citation>
    <scope>NUCLEOTIDE SEQUENCE [LARGE SCALE GENOMIC DNA]</scope>
    <source>
        <strain evidence="1 2">DSM 101727</strain>
    </source>
</reference>
<gene>
    <name evidence="1" type="ORF">EV193_103373</name>
</gene>
<accession>A0A4Q7KWI5</accession>
<proteinExistence type="predicted"/>
<dbReference type="Proteomes" id="UP000294257">
    <property type="component" value="Unassembled WGS sequence"/>
</dbReference>